<organism evidence="1 2">
    <name type="scientific">Babesia duncani</name>
    <dbReference type="NCBI Taxonomy" id="323732"/>
    <lineage>
        <taxon>Eukaryota</taxon>
        <taxon>Sar</taxon>
        <taxon>Alveolata</taxon>
        <taxon>Apicomplexa</taxon>
        <taxon>Aconoidasida</taxon>
        <taxon>Piroplasmida</taxon>
        <taxon>Babesiidae</taxon>
        <taxon>Babesia</taxon>
    </lineage>
</organism>
<dbReference type="KEGG" id="bdw:94335691"/>
<reference evidence="1" key="1">
    <citation type="journal article" date="2023" name="Nat. Microbiol.">
        <title>Babesia duncani multi-omics identifies virulence factors and drug targets.</title>
        <authorList>
            <person name="Singh P."/>
            <person name="Lonardi S."/>
            <person name="Liang Q."/>
            <person name="Vydyam P."/>
            <person name="Khabirova E."/>
            <person name="Fang T."/>
            <person name="Gihaz S."/>
            <person name="Thekkiniath J."/>
            <person name="Munshi M."/>
            <person name="Abel S."/>
            <person name="Ciampossin L."/>
            <person name="Batugedara G."/>
            <person name="Gupta M."/>
            <person name="Lu X.M."/>
            <person name="Lenz T."/>
            <person name="Chakravarty S."/>
            <person name="Cornillot E."/>
            <person name="Hu Y."/>
            <person name="Ma W."/>
            <person name="Gonzalez L.M."/>
            <person name="Sanchez S."/>
            <person name="Estrada K."/>
            <person name="Sanchez-Flores A."/>
            <person name="Montero E."/>
            <person name="Harb O.S."/>
            <person name="Le Roch K.G."/>
            <person name="Mamoun C.B."/>
        </authorList>
    </citation>
    <scope>NUCLEOTIDE SEQUENCE</scope>
    <source>
        <strain evidence="1">WA1</strain>
    </source>
</reference>
<dbReference type="AlphaFoldDB" id="A0AAD9PPE1"/>
<dbReference type="GO" id="GO:0008878">
    <property type="term" value="F:glucose-1-phosphate adenylyltransferase activity"/>
    <property type="evidence" value="ECO:0007669"/>
    <property type="project" value="InterPro"/>
</dbReference>
<name>A0AAD9PPE1_9APIC</name>
<evidence type="ECO:0000313" key="2">
    <source>
        <dbReference type="Proteomes" id="UP001214638"/>
    </source>
</evidence>
<dbReference type="GeneID" id="94335691"/>
<dbReference type="RefSeq" id="XP_067805223.1">
    <property type="nucleotide sequence ID" value="XM_067946432.1"/>
</dbReference>
<dbReference type="GO" id="GO:0005978">
    <property type="term" value="P:glycogen biosynthetic process"/>
    <property type="evidence" value="ECO:0007669"/>
    <property type="project" value="InterPro"/>
</dbReference>
<dbReference type="Proteomes" id="UP001214638">
    <property type="component" value="Unassembled WGS sequence"/>
</dbReference>
<accession>A0AAD9PPE1</accession>
<dbReference type="EMBL" id="JALLKP010000001">
    <property type="protein sequence ID" value="KAK2198381.1"/>
    <property type="molecule type" value="Genomic_DNA"/>
</dbReference>
<gene>
    <name evidence="1" type="ORF">BdWA1_001393</name>
</gene>
<keyword evidence="2" id="KW-1185">Reference proteome</keyword>
<proteinExistence type="predicted"/>
<evidence type="ECO:0000313" key="1">
    <source>
        <dbReference type="EMBL" id="KAK2198381.1"/>
    </source>
</evidence>
<dbReference type="PROSITE" id="PS00809">
    <property type="entry name" value="ADP_GLC_PYROPHOSPH_2"/>
    <property type="match status" value="1"/>
</dbReference>
<protein>
    <submittedName>
        <fullName evidence="1">ADP-glucose pyrophosphorylase</fullName>
    </submittedName>
</protein>
<dbReference type="InterPro" id="IPR005836">
    <property type="entry name" value="ADP_Glu_pyroP_CS"/>
</dbReference>
<sequence length="310" mass="34942">MPNHRAPQEAKLPYQWYQGTASALGDVGPDILPWHTLEPSTLAKFQKYLCKLQPIAALNHVHNRPPVESLEKSKPQGPLARLLVEPCPVKAGGIGQQIGPLRSQSDTLVQIPSVLYRPFTFYLLDTWQPPTEDSNIVVKYAIAQFLDQTRIYIENTRVHASLLCCMSMYLAVLVHGKKLQPKIKSIPKYIYKAHSKLASAIANLIISSPLSSQLSFRSLAYLVNSQVGGECSRVLDFCAQVLLARQAEPMDPNHLENFLFGFSRNYYDNHLLYKDLARRVQLVDSHDLKMIENFKCSLERIGELQLISSS</sequence>
<comment type="caution">
    <text evidence="1">The sequence shown here is derived from an EMBL/GenBank/DDBJ whole genome shotgun (WGS) entry which is preliminary data.</text>
</comment>